<dbReference type="Gene3D" id="2.130.10.10">
    <property type="entry name" value="YVTN repeat-like/Quinoprotein amine dehydrogenase"/>
    <property type="match status" value="1"/>
</dbReference>
<reference evidence="8" key="1">
    <citation type="submission" date="2015-07" db="EMBL/GenBank/DDBJ databases">
        <title>Adaptation to a free-living lifestyle via gene acquisitions in the diplomonad Trepomonas sp. PC1.</title>
        <authorList>
            <person name="Xu F."/>
            <person name="Jerlstrom-Hultqvist J."/>
            <person name="Kolisko M."/>
            <person name="Simpson A.G.B."/>
            <person name="Roger A.J."/>
            <person name="Svard S.G."/>
            <person name="Andersson J.O."/>
        </authorList>
    </citation>
    <scope>NUCLEOTIDE SEQUENCE</scope>
    <source>
        <strain evidence="8">PC1</strain>
    </source>
</reference>
<keyword evidence="8" id="KW-0282">Flagellum</keyword>
<dbReference type="PANTHER" id="PTHR15722:SF7">
    <property type="entry name" value="INTRAFLAGELLAR TRANSPORT PROTEIN 140 HOMOLOG"/>
    <property type="match status" value="1"/>
</dbReference>
<keyword evidence="3" id="KW-0677">Repeat</keyword>
<keyword evidence="2" id="KW-0853">WD repeat</keyword>
<keyword evidence="5" id="KW-0966">Cell projection</keyword>
<keyword evidence="4" id="KW-0969">Cilium</keyword>
<protein>
    <submittedName>
        <fullName evidence="8">Intraflagellar transport protein</fullName>
    </submittedName>
</protein>
<dbReference type="GO" id="GO:0036064">
    <property type="term" value="C:ciliary basal body"/>
    <property type="evidence" value="ECO:0007669"/>
    <property type="project" value="TreeGrafter"/>
</dbReference>
<dbReference type="InterPro" id="IPR015943">
    <property type="entry name" value="WD40/YVTN_repeat-like_dom_sf"/>
</dbReference>
<evidence type="ECO:0000313" key="8">
    <source>
        <dbReference type="EMBL" id="JAP94722.1"/>
    </source>
</evidence>
<dbReference type="InterPro" id="IPR056168">
    <property type="entry name" value="TPR_IF140/IFT172/WDR19"/>
</dbReference>
<comment type="subcellular location">
    <subcellularLocation>
        <location evidence="1">Cell projection</location>
        <location evidence="1">Cilium</location>
    </subcellularLocation>
</comment>
<name>A0A146KD57_9EUKA</name>
<dbReference type="GO" id="GO:0035721">
    <property type="term" value="P:intraciliary retrograde transport"/>
    <property type="evidence" value="ECO:0007669"/>
    <property type="project" value="TreeGrafter"/>
</dbReference>
<proteinExistence type="predicted"/>
<dbReference type="InterPro" id="IPR016024">
    <property type="entry name" value="ARM-type_fold"/>
</dbReference>
<feature type="domain" description="IF140/IFT172/WDR19 TPR" evidence="7">
    <location>
        <begin position="1331"/>
        <end position="1453"/>
    </location>
</feature>
<evidence type="ECO:0000256" key="3">
    <source>
        <dbReference type="ARBA" id="ARBA00022737"/>
    </source>
</evidence>
<evidence type="ECO:0000259" key="7">
    <source>
        <dbReference type="Pfam" id="PF24762"/>
    </source>
</evidence>
<dbReference type="SUPFAM" id="SSF48371">
    <property type="entry name" value="ARM repeat"/>
    <property type="match status" value="1"/>
</dbReference>
<sequence>NNILIDDGDKIVTAVQQSTTNILFAAFTDGQVKAFVQNDHCVFTKAPQHIIPINSVQTNSKICSINVHPFIPNFLVIGLADGQIITWDASTGKTQKRADLLSSDVIIIKWFAYGRILILADAVGRVIISAFDPKSFELKTIQRVQRTGKIINIEERKACTDNFYLNQQTFDDQQDRILQSIGNSPIEIMIAYDRGEVVLVNDVQKIEVIANLPSGILKMFYFSETDIGAILSPIGDLVVFGWDSACSRAKKCIISKTKLEFLSSSGVCQLHAGKIAYVNTTGQQIKIYDVIQQVCQVVDLDDSIDSFTSVGSEIQYLQGIGIMIPIKKSGRVAIIGSEVESPKVQLAEASNSYVCIEQKNEVNSKDFKVNQVLEFDSEEKDYNLSNISDQKEYGAGQIMLISQGVQFSTITFKKSKYASVNLTNASILQQQIGNESFNNSDFLDKKLLEARNYNITAVSTSQNDIKIQIITTKQTIEEHNIRTKHKIEKIFISQPLGQSKAGYLLVYGANQFSTFEIGENLLPNTIDYFLLSEYKINDCLLFGQYIIASVESKVSLESDFIKCELLKLTFAGKVSKTMPINYQSDEKSLNQMRITKMTILNQHLFLVSPSCQLYYADVKNFNKYILISRLKTDYLLNEQNYTQLQLFQEQQITEGPKISVIEQLGNSFLENTIVVNTLSATLSCESANSLIISFTFKIFNDLLCEYIETPFVLTMQYNMNEIQQLINSSQQQDVNIGSQYRIFDFTPSVVNSVQADYSGNMAVDLSSLTSLKSLYLQFSNHVINKYNFWNRSLISFNEYQLLQQIVEQENKNQNEEDDQLEYQNQLETELLIKFLKIKTTQEKRVESCKKDYVLGDLGSIVIVQGLFSPYIIPKFEIIQKESSQSLLSIASPFVISTQKFKKCNNKMFEIVNKCISSLYQGTEPLTQSPKTTFTLTKFIISIANNRFDDAYASVSQNDSIEIWRCLASLCIKNGYIDLLKTAVSHLKSPMISLLIRGINSFDGGEKFENQINKNQELAAILAISLAELPTGIALSSQKPILFSKIMQQTGLVTHTLLEENQHQNMGFNSITRKSNVQMLANRLQGLGDYQGANACYSELFSKNSLHQSLNELQQIQNNRQQREAVVNEQQNGIVSIVQQAKKLATKPALYQAAQLVEKQSNGNKKYIFESAKLYQLAGCMTHAMTCALECENDDLIYNIGTTSQTVRLSLLAAGYFAKKINESNTGEQTNLEKALILYSCSGYTGQAVELCLQSNKIKELCGLLNDIIGTKVQEIEITNEAKISNSKEKLKKANISNELLTKAGQCLISVKQEEVTLDDYNWFVKIGILALAHAKAVPQALYCINQNIISITEEIADLLTPEDNQSEESIQTILTIGKLLFKAELYQAAVKKFISINNSQLALQSLIKLGDIQKIVKFAQMSRSKDCFVIAANYLQTQNFRDQPQYMNMIIQFYQKANAIENLVKFFVNCATEEIEVFTDYEKAMDALREAAKYIGKAIQVTQDNPQNTEKLENQKKYIEQNAKLINGFLHLIEYARNNLNGVDAAETLSNNSKKLLQAIASQDNCMVQIPHILAFLCEFHAQRGEQARVITILQNMAQKGIDVKKYVNESVLLEYGQHAGIQIDHDDEQIDVRLDEPQHVHEQEVDDDINIDLE</sequence>
<dbReference type="GO" id="GO:0005930">
    <property type="term" value="C:axoneme"/>
    <property type="evidence" value="ECO:0007669"/>
    <property type="project" value="TreeGrafter"/>
</dbReference>
<evidence type="ECO:0000256" key="1">
    <source>
        <dbReference type="ARBA" id="ARBA00004138"/>
    </source>
</evidence>
<dbReference type="Pfam" id="PF24760">
    <property type="entry name" value="TPR_IF140_C"/>
    <property type="match status" value="1"/>
</dbReference>
<feature type="non-terminal residue" evidence="8">
    <location>
        <position position="1"/>
    </location>
</feature>
<evidence type="ECO:0000256" key="4">
    <source>
        <dbReference type="ARBA" id="ARBA00023069"/>
    </source>
</evidence>
<evidence type="ECO:0000256" key="2">
    <source>
        <dbReference type="ARBA" id="ARBA00022574"/>
    </source>
</evidence>
<dbReference type="InterPro" id="IPR036322">
    <property type="entry name" value="WD40_repeat_dom_sf"/>
</dbReference>
<feature type="domain" description="IF140 C-terminal TPR" evidence="6">
    <location>
        <begin position="1461"/>
        <end position="1597"/>
    </location>
</feature>
<evidence type="ECO:0000259" key="6">
    <source>
        <dbReference type="Pfam" id="PF24760"/>
    </source>
</evidence>
<accession>A0A146KD57</accession>
<dbReference type="SUPFAM" id="SSF50969">
    <property type="entry name" value="YVTN repeat-like/Quinoprotein amine dehydrogenase"/>
    <property type="match status" value="1"/>
</dbReference>
<dbReference type="PANTHER" id="PTHR15722">
    <property type="entry name" value="IFT140/172-RELATED"/>
    <property type="match status" value="1"/>
</dbReference>
<organism evidence="8">
    <name type="scientific">Trepomonas sp. PC1</name>
    <dbReference type="NCBI Taxonomy" id="1076344"/>
    <lineage>
        <taxon>Eukaryota</taxon>
        <taxon>Metamonada</taxon>
        <taxon>Diplomonadida</taxon>
        <taxon>Hexamitidae</taxon>
        <taxon>Hexamitinae</taxon>
        <taxon>Trepomonas</taxon>
    </lineage>
</organism>
<dbReference type="Pfam" id="PF24762">
    <property type="entry name" value="TPR_IF140-IFT172"/>
    <property type="match status" value="1"/>
</dbReference>
<dbReference type="InterPro" id="IPR056156">
    <property type="entry name" value="TPR_IF140_C"/>
</dbReference>
<dbReference type="SUPFAM" id="SSF50978">
    <property type="entry name" value="WD40 repeat-like"/>
    <property type="match status" value="1"/>
</dbReference>
<gene>
    <name evidence="8" type="ORF">TPC1_12528</name>
</gene>
<evidence type="ECO:0000256" key="5">
    <source>
        <dbReference type="ARBA" id="ARBA00023273"/>
    </source>
</evidence>
<dbReference type="Gene3D" id="1.25.40.10">
    <property type="entry name" value="Tetratricopeptide repeat domain"/>
    <property type="match status" value="1"/>
</dbReference>
<dbReference type="GO" id="GO:0030991">
    <property type="term" value="C:intraciliary transport particle A"/>
    <property type="evidence" value="ECO:0007669"/>
    <property type="project" value="TreeGrafter"/>
</dbReference>
<dbReference type="EMBL" id="GDID01001884">
    <property type="protein sequence ID" value="JAP94722.1"/>
    <property type="molecule type" value="Transcribed_RNA"/>
</dbReference>
<dbReference type="InterPro" id="IPR011990">
    <property type="entry name" value="TPR-like_helical_dom_sf"/>
</dbReference>
<dbReference type="InterPro" id="IPR011044">
    <property type="entry name" value="Quino_amine_DH_bsu"/>
</dbReference>